<reference evidence="9" key="1">
    <citation type="submission" date="2019-12" db="EMBL/GenBank/DDBJ databases">
        <title>Evolutionary implications of analyses of complete mitochondrial genomes across order Zoantharia (Cnidaria: Hexacorallia).</title>
        <authorList>
            <person name="Poliseno A."/>
            <person name="Santos M.E.A."/>
            <person name="Kise H."/>
            <person name="Macdonald B."/>
            <person name="Quattrini A.M."/>
            <person name="McFadden C.S."/>
            <person name="Reimer J.D."/>
        </authorList>
    </citation>
    <scope>NUCLEOTIDE SEQUENCE</scope>
</reference>
<feature type="transmembrane region" description="Helical" evidence="7">
    <location>
        <begin position="274"/>
        <end position="297"/>
    </location>
</feature>
<dbReference type="RefSeq" id="YP_009734541.1">
    <property type="nucleotide sequence ID" value="NC_046400.1"/>
</dbReference>
<evidence type="ECO:0000256" key="4">
    <source>
        <dbReference type="ARBA" id="ARBA00022989"/>
    </source>
</evidence>
<comment type="catalytic activity">
    <reaction evidence="6">
        <text>a ubiquinone + NADH + 5 H(+)(in) = a ubiquinol + NAD(+) + 4 H(+)(out)</text>
        <dbReference type="Rhea" id="RHEA:29091"/>
        <dbReference type="Rhea" id="RHEA-COMP:9565"/>
        <dbReference type="Rhea" id="RHEA-COMP:9566"/>
        <dbReference type="ChEBI" id="CHEBI:15378"/>
        <dbReference type="ChEBI" id="CHEBI:16389"/>
        <dbReference type="ChEBI" id="CHEBI:17976"/>
        <dbReference type="ChEBI" id="CHEBI:57540"/>
        <dbReference type="ChEBI" id="CHEBI:57945"/>
        <dbReference type="EC" id="7.1.1.2"/>
    </reaction>
</comment>
<evidence type="ECO:0000259" key="8">
    <source>
        <dbReference type="Pfam" id="PF00361"/>
    </source>
</evidence>
<name>A0A6C0U7N5_9CNID</name>
<comment type="subcellular location">
    <subcellularLocation>
        <location evidence="1">Membrane</location>
        <topology evidence="1">Multi-pass membrane protein</topology>
    </subcellularLocation>
</comment>
<dbReference type="GO" id="GO:0042773">
    <property type="term" value="P:ATP synthesis coupled electron transport"/>
    <property type="evidence" value="ECO:0007669"/>
    <property type="project" value="InterPro"/>
</dbReference>
<dbReference type="InterPro" id="IPR010096">
    <property type="entry name" value="NADH-Q_OxRdtase_suN/2"/>
</dbReference>
<protein>
    <recommendedName>
        <fullName evidence="2">NADH:ubiquinone reductase (H(+)-translocating)</fullName>
        <ecNumber evidence="2">7.1.1.2</ecNumber>
    </recommendedName>
</protein>
<evidence type="ECO:0000256" key="7">
    <source>
        <dbReference type="SAM" id="Phobius"/>
    </source>
</evidence>
<feature type="transmembrane region" description="Helical" evidence="7">
    <location>
        <begin position="124"/>
        <end position="146"/>
    </location>
</feature>
<evidence type="ECO:0000256" key="2">
    <source>
        <dbReference type="ARBA" id="ARBA00012944"/>
    </source>
</evidence>
<keyword evidence="4 7" id="KW-1133">Transmembrane helix</keyword>
<dbReference type="NCBIfam" id="TIGR01770">
    <property type="entry name" value="NDH_I_N"/>
    <property type="match status" value="1"/>
</dbReference>
<feature type="transmembrane region" description="Helical" evidence="7">
    <location>
        <begin position="76"/>
        <end position="104"/>
    </location>
</feature>
<dbReference type="PANTHER" id="PTHR22773">
    <property type="entry name" value="NADH DEHYDROGENASE"/>
    <property type="match status" value="1"/>
</dbReference>
<feature type="transmembrane region" description="Helical" evidence="7">
    <location>
        <begin position="309"/>
        <end position="329"/>
    </location>
</feature>
<feature type="transmembrane region" description="Helical" evidence="7">
    <location>
        <begin position="361"/>
        <end position="382"/>
    </location>
</feature>
<dbReference type="EMBL" id="MN873589">
    <property type="protein sequence ID" value="QIB71101.1"/>
    <property type="molecule type" value="Genomic_DNA"/>
</dbReference>
<proteinExistence type="predicted"/>
<dbReference type="Pfam" id="PF00361">
    <property type="entry name" value="Proton_antipo_M"/>
    <property type="match status" value="1"/>
</dbReference>
<sequence>MATSGAGGLSRGPQGHATSPAEANTPILILMVALGGVLLVSSSNWLSVYLAIELPTLSLFILAAQKRGSGHSAESGLKYFVLGALSSGLFLFGCAMMCGLTGGTSVPCTDLVLGQAPGGAMPPMGGLLITVALLFKLSAAPFHMWAPDVYDGAPTTTTALLATVPKVAIFSILVSIGPAVNILLIGAVFSMIVGAIGALNQTKIKRLLAYSGIGHMGFILWGMEIGSFESIQASLVYMILYVTMSISIFAIVLALGVVRNLIVEFSGLSRREPTLAITLALTLLSIAGIPPLVGFLSKWLVLLPGVVNQYYLVSVLAVVCSVIAGVYYVRIVKIIYFQADSSLLIGIKTLRGENRINLRKALLIGASLYVIGFTIASPNLLLQLAHWATVGLF</sequence>
<feature type="transmembrane region" description="Helical" evidence="7">
    <location>
        <begin position="207"/>
        <end position="223"/>
    </location>
</feature>
<feature type="domain" description="NADH:quinone oxidoreductase/Mrp antiporter transmembrane" evidence="8">
    <location>
        <begin position="42"/>
        <end position="323"/>
    </location>
</feature>
<evidence type="ECO:0000256" key="6">
    <source>
        <dbReference type="ARBA" id="ARBA00049551"/>
    </source>
</evidence>
<dbReference type="GeneID" id="44790106"/>
<feature type="transmembrane region" description="Helical" evidence="7">
    <location>
        <begin position="235"/>
        <end position="262"/>
    </location>
</feature>
<accession>A0A6C0U7N5</accession>
<dbReference type="CTD" id="4536"/>
<feature type="transmembrane region" description="Helical" evidence="7">
    <location>
        <begin position="46"/>
        <end position="64"/>
    </location>
</feature>
<geneLocation type="mitochondrion" evidence="9"/>
<dbReference type="AlphaFoldDB" id="A0A6C0U7N5"/>
<evidence type="ECO:0000313" key="9">
    <source>
        <dbReference type="EMBL" id="QIB71101.1"/>
    </source>
</evidence>
<keyword evidence="3 7" id="KW-0812">Transmembrane</keyword>
<feature type="transmembrane region" description="Helical" evidence="7">
    <location>
        <begin position="21"/>
        <end position="40"/>
    </location>
</feature>
<keyword evidence="9" id="KW-0496">Mitochondrion</keyword>
<dbReference type="GO" id="GO:0016020">
    <property type="term" value="C:membrane"/>
    <property type="evidence" value="ECO:0007669"/>
    <property type="project" value="UniProtKB-SubCell"/>
</dbReference>
<dbReference type="EC" id="7.1.1.2" evidence="2"/>
<gene>
    <name evidence="9" type="primary">ND2</name>
</gene>
<evidence type="ECO:0000256" key="5">
    <source>
        <dbReference type="ARBA" id="ARBA00023136"/>
    </source>
</evidence>
<dbReference type="InterPro" id="IPR001750">
    <property type="entry name" value="ND/Mrp_TM"/>
</dbReference>
<organism evidence="9">
    <name type="scientific">Hydrozoanthus gracilis</name>
    <dbReference type="NCBI Taxonomy" id="760133"/>
    <lineage>
        <taxon>Eukaryota</taxon>
        <taxon>Metazoa</taxon>
        <taxon>Cnidaria</taxon>
        <taxon>Anthozoa</taxon>
        <taxon>Hexacorallia</taxon>
        <taxon>Zoantharia</taxon>
        <taxon>Hydrozoanthidae</taxon>
        <taxon>Hydrozoanthus</taxon>
    </lineage>
</organism>
<keyword evidence="5 7" id="KW-0472">Membrane</keyword>
<evidence type="ECO:0000256" key="3">
    <source>
        <dbReference type="ARBA" id="ARBA00022692"/>
    </source>
</evidence>
<evidence type="ECO:0000256" key="1">
    <source>
        <dbReference type="ARBA" id="ARBA00004141"/>
    </source>
</evidence>
<dbReference type="GO" id="GO:0008137">
    <property type="term" value="F:NADH dehydrogenase (ubiquinone) activity"/>
    <property type="evidence" value="ECO:0007669"/>
    <property type="project" value="UniProtKB-EC"/>
</dbReference>
<feature type="transmembrane region" description="Helical" evidence="7">
    <location>
        <begin position="182"/>
        <end position="200"/>
    </location>
</feature>